<dbReference type="Proteomes" id="UP000193978">
    <property type="component" value="Chromosome"/>
</dbReference>
<sequence>MRRRLAHRIQASPIHRRFAPIDAQRTRLLAVGIGRREQQQVMFALRSADASEGGSRKDTKPYLRRAAASFPPERSVI</sequence>
<feature type="region of interest" description="Disordered" evidence="1">
    <location>
        <begin position="46"/>
        <end position="77"/>
    </location>
</feature>
<dbReference type="STRING" id="655015.B1812_01335"/>
<evidence type="ECO:0000256" key="1">
    <source>
        <dbReference type="SAM" id="MobiDB-lite"/>
    </source>
</evidence>
<dbReference type="EMBL" id="CP019948">
    <property type="protein sequence ID" value="ARN79939.1"/>
    <property type="molecule type" value="Genomic_DNA"/>
</dbReference>
<gene>
    <name evidence="2" type="ORF">B1812_01335</name>
</gene>
<organism evidence="2 3">
    <name type="scientific">Methylocystis bryophila</name>
    <dbReference type="NCBI Taxonomy" id="655015"/>
    <lineage>
        <taxon>Bacteria</taxon>
        <taxon>Pseudomonadati</taxon>
        <taxon>Pseudomonadota</taxon>
        <taxon>Alphaproteobacteria</taxon>
        <taxon>Hyphomicrobiales</taxon>
        <taxon>Methylocystaceae</taxon>
        <taxon>Methylocystis</taxon>
    </lineage>
</organism>
<reference evidence="2 3" key="1">
    <citation type="submission" date="2017-02" db="EMBL/GenBank/DDBJ databases">
        <authorList>
            <person name="Peterson S.W."/>
        </authorList>
    </citation>
    <scope>NUCLEOTIDE SEQUENCE [LARGE SCALE GENOMIC DNA]</scope>
    <source>
        <strain evidence="2 3">S285</strain>
    </source>
</reference>
<evidence type="ECO:0000313" key="2">
    <source>
        <dbReference type="EMBL" id="ARN79939.1"/>
    </source>
</evidence>
<evidence type="ECO:0000313" key="3">
    <source>
        <dbReference type="Proteomes" id="UP000193978"/>
    </source>
</evidence>
<protein>
    <submittedName>
        <fullName evidence="2">Uncharacterized protein</fullName>
    </submittedName>
</protein>
<accession>A0A1W6MR24</accession>
<dbReference type="KEGG" id="mbry:B1812_01335"/>
<dbReference type="AlphaFoldDB" id="A0A1W6MR24"/>
<name>A0A1W6MR24_9HYPH</name>
<proteinExistence type="predicted"/>
<keyword evidence="3" id="KW-1185">Reference proteome</keyword>